<keyword evidence="1 3" id="KW-0820">tRNA-binding</keyword>
<dbReference type="CDD" id="cd02799">
    <property type="entry name" value="tRNA_bind_EMAP-II_like"/>
    <property type="match status" value="1"/>
</dbReference>
<evidence type="ECO:0000256" key="2">
    <source>
        <dbReference type="ARBA" id="ARBA00022884"/>
    </source>
</evidence>
<dbReference type="InterPro" id="IPR002547">
    <property type="entry name" value="tRNA-bd_dom"/>
</dbReference>
<dbReference type="RefSeq" id="XP_003057171.1">
    <property type="nucleotide sequence ID" value="XM_003057125.2"/>
</dbReference>
<dbReference type="PANTHER" id="PTHR11586">
    <property type="entry name" value="TRNA-AMINOACYLATION COFACTOR ARC1 FAMILY MEMBER"/>
    <property type="match status" value="1"/>
</dbReference>
<dbReference type="InterPro" id="IPR051270">
    <property type="entry name" value="Tyrosine-tRNA_ligase_regulator"/>
</dbReference>
<evidence type="ECO:0000256" key="1">
    <source>
        <dbReference type="ARBA" id="ARBA00022555"/>
    </source>
</evidence>
<dbReference type="KEGG" id="mpp:MICPUCDRAFT_8179"/>
<dbReference type="InterPro" id="IPR012340">
    <property type="entry name" value="NA-bd_OB-fold"/>
</dbReference>
<feature type="non-terminal residue" evidence="5">
    <location>
        <position position="165"/>
    </location>
</feature>
<evidence type="ECO:0000256" key="3">
    <source>
        <dbReference type="PROSITE-ProRule" id="PRU00209"/>
    </source>
</evidence>
<evidence type="ECO:0000259" key="4">
    <source>
        <dbReference type="PROSITE" id="PS50886"/>
    </source>
</evidence>
<dbReference type="PANTHER" id="PTHR11586:SF33">
    <property type="entry name" value="AMINOACYL TRNA SYNTHASE COMPLEX-INTERACTING MULTIFUNCTIONAL PROTEIN 1"/>
    <property type="match status" value="1"/>
</dbReference>
<dbReference type="EMBL" id="GG663737">
    <property type="protein sequence ID" value="EEH58816.1"/>
    <property type="molecule type" value="Genomic_DNA"/>
</dbReference>
<dbReference type="AlphaFoldDB" id="C1MNU2"/>
<feature type="non-terminal residue" evidence="5">
    <location>
        <position position="1"/>
    </location>
</feature>
<dbReference type="GeneID" id="9682153"/>
<dbReference type="Pfam" id="PF01588">
    <property type="entry name" value="tRNA_bind"/>
    <property type="match status" value="1"/>
</dbReference>
<dbReference type="Proteomes" id="UP000001876">
    <property type="component" value="Unassembled WGS sequence"/>
</dbReference>
<dbReference type="STRING" id="564608.C1MNU2"/>
<feature type="domain" description="TRNA-binding" evidence="4">
    <location>
        <begin position="4"/>
        <end position="107"/>
    </location>
</feature>
<accession>C1MNU2</accession>
<evidence type="ECO:0000313" key="6">
    <source>
        <dbReference type="Proteomes" id="UP000001876"/>
    </source>
</evidence>
<keyword evidence="2 3" id="KW-0694">RNA-binding</keyword>
<reference evidence="5 6" key="1">
    <citation type="journal article" date="2009" name="Science">
        <title>Green evolution and dynamic adaptations revealed by genomes of the marine picoeukaryotes Micromonas.</title>
        <authorList>
            <person name="Worden A.Z."/>
            <person name="Lee J.H."/>
            <person name="Mock T."/>
            <person name="Rouze P."/>
            <person name="Simmons M.P."/>
            <person name="Aerts A.L."/>
            <person name="Allen A.E."/>
            <person name="Cuvelier M.L."/>
            <person name="Derelle E."/>
            <person name="Everett M.V."/>
            <person name="Foulon E."/>
            <person name="Grimwood J."/>
            <person name="Gundlach H."/>
            <person name="Henrissat B."/>
            <person name="Napoli C."/>
            <person name="McDonald S.M."/>
            <person name="Parker M.S."/>
            <person name="Rombauts S."/>
            <person name="Salamov A."/>
            <person name="Von Dassow P."/>
            <person name="Badger J.H."/>
            <person name="Coutinho P.M."/>
            <person name="Demir E."/>
            <person name="Dubchak I."/>
            <person name="Gentemann C."/>
            <person name="Eikrem W."/>
            <person name="Gready J.E."/>
            <person name="John U."/>
            <person name="Lanier W."/>
            <person name="Lindquist E.A."/>
            <person name="Lucas S."/>
            <person name="Mayer K.F."/>
            <person name="Moreau H."/>
            <person name="Not F."/>
            <person name="Otillar R."/>
            <person name="Panaud O."/>
            <person name="Pangilinan J."/>
            <person name="Paulsen I."/>
            <person name="Piegu B."/>
            <person name="Poliakov A."/>
            <person name="Robbens S."/>
            <person name="Schmutz J."/>
            <person name="Toulza E."/>
            <person name="Wyss T."/>
            <person name="Zelensky A."/>
            <person name="Zhou K."/>
            <person name="Armbrust E.V."/>
            <person name="Bhattacharya D."/>
            <person name="Goodenough U.W."/>
            <person name="Van de Peer Y."/>
            <person name="Grigoriev I.V."/>
        </authorList>
    </citation>
    <scope>NUCLEOTIDE SEQUENCE [LARGE SCALE GENOMIC DNA]</scope>
    <source>
        <strain evidence="5 6">CCMP1545</strain>
    </source>
</reference>
<dbReference type="SUPFAM" id="SSF50249">
    <property type="entry name" value="Nucleic acid-binding proteins"/>
    <property type="match status" value="1"/>
</dbReference>
<organism evidence="6">
    <name type="scientific">Micromonas pusilla (strain CCMP1545)</name>
    <name type="common">Picoplanktonic green alga</name>
    <dbReference type="NCBI Taxonomy" id="564608"/>
    <lineage>
        <taxon>Eukaryota</taxon>
        <taxon>Viridiplantae</taxon>
        <taxon>Chlorophyta</taxon>
        <taxon>Mamiellophyceae</taxon>
        <taxon>Mamiellales</taxon>
        <taxon>Mamiellaceae</taxon>
        <taxon>Micromonas</taxon>
    </lineage>
</organism>
<keyword evidence="6" id="KW-1185">Reference proteome</keyword>
<protein>
    <submittedName>
        <fullName evidence="5">Predicted protein</fullName>
    </submittedName>
</protein>
<sequence>KAIDVSVLDIRVGTIVKAWEHPGADKLWVESVELGEERPRQIVSGLRAFKTEAQMTGARVLVLCNVKKGPLREELSEGMVMCASNADHTEVDFIVPPEGVPNGEKVAFEGFDGEPVDVLTPKKKMFEQCAEKLSTDADGVAKYDGVPFMTSKGPCVSTLKNAAIK</sequence>
<dbReference type="OMA" id="KVWKHEE"/>
<dbReference type="GO" id="GO:0000049">
    <property type="term" value="F:tRNA binding"/>
    <property type="evidence" value="ECO:0007669"/>
    <property type="project" value="UniProtKB-UniRule"/>
</dbReference>
<evidence type="ECO:0000313" key="5">
    <source>
        <dbReference type="EMBL" id="EEH58816.1"/>
    </source>
</evidence>
<dbReference type="OrthoDB" id="19141at2759"/>
<proteinExistence type="predicted"/>
<dbReference type="eggNOG" id="KOG2241">
    <property type="taxonomic scope" value="Eukaryota"/>
</dbReference>
<dbReference type="Gene3D" id="2.40.50.140">
    <property type="entry name" value="Nucleic acid-binding proteins"/>
    <property type="match status" value="1"/>
</dbReference>
<gene>
    <name evidence="5" type="ORF">MICPUCDRAFT_8179</name>
</gene>
<dbReference type="PROSITE" id="PS50886">
    <property type="entry name" value="TRBD"/>
    <property type="match status" value="1"/>
</dbReference>
<name>C1MNU2_MICPC</name>